<feature type="domain" description="SusD-like N-terminal" evidence="7">
    <location>
        <begin position="28"/>
        <end position="225"/>
    </location>
</feature>
<dbReference type="Pfam" id="PF07980">
    <property type="entry name" value="SusD_RagB"/>
    <property type="match status" value="1"/>
</dbReference>
<dbReference type="InterPro" id="IPR011990">
    <property type="entry name" value="TPR-like_helical_dom_sf"/>
</dbReference>
<comment type="caution">
    <text evidence="8">The sequence shown here is derived from an EMBL/GenBank/DDBJ whole genome shotgun (WGS) entry which is preliminary data.</text>
</comment>
<sequence length="457" mass="50681">MKINYKNILKSFIVLSVITVVGTGCEKFLETPPLESIPKEQAIADETGLKAVMNSAYQIVGGGNMFGGKIQVINEMLGDQINGTLLTGDFGEIFGRKTSVFGDYKNGMYTDIYQSIFRANTVLENLDKAISMRDNLEGQAKFIRALSHFQLVQFFAQPYGFTSDNSHLGIPIRLTTSIDPGVRAPVKQVYDQIITDLKIAELKLPDENGGYATRWAAKALLAKVYFQMNDFANAYLYSNQVITSNKFILDTYISRFSEAGSKESIFKIISTLSAYEAGGELRGQFRSDFNLPTFRLTADFYASVNTTNDTRKVLYDNVKYPGFIVTTKYNKDRFEVPVIHLTEIKLIRAESAAETGTNLTVAAQDINDILARAYNNTRSIPLASSASLIKTNARFERSIEMAGEGNRISEIKRIGAKGENIDKRGAVWNCPGLVLQFPQGEMASNTSFQRNPEGGCN</sequence>
<evidence type="ECO:0000259" key="6">
    <source>
        <dbReference type="Pfam" id="PF07980"/>
    </source>
</evidence>
<evidence type="ECO:0000256" key="2">
    <source>
        <dbReference type="ARBA" id="ARBA00006275"/>
    </source>
</evidence>
<dbReference type="InterPro" id="IPR012944">
    <property type="entry name" value="SusD_RagB_dom"/>
</dbReference>
<dbReference type="Gene3D" id="2.20.20.130">
    <property type="match status" value="1"/>
</dbReference>
<dbReference type="InterPro" id="IPR033985">
    <property type="entry name" value="SusD-like_N"/>
</dbReference>
<evidence type="ECO:0000256" key="3">
    <source>
        <dbReference type="ARBA" id="ARBA00022729"/>
    </source>
</evidence>
<keyword evidence="4" id="KW-0472">Membrane</keyword>
<dbReference type="AlphaFoldDB" id="A0A4U1C5D8"/>
<evidence type="ECO:0000313" key="8">
    <source>
        <dbReference type="EMBL" id="TKB99410.1"/>
    </source>
</evidence>
<dbReference type="SUPFAM" id="SSF48452">
    <property type="entry name" value="TPR-like"/>
    <property type="match status" value="1"/>
</dbReference>
<evidence type="ECO:0000256" key="1">
    <source>
        <dbReference type="ARBA" id="ARBA00004442"/>
    </source>
</evidence>
<gene>
    <name evidence="8" type="ORF">FA045_13065</name>
</gene>
<proteinExistence type="inferred from homology"/>
<reference evidence="8 9" key="1">
    <citation type="submission" date="2019-04" db="EMBL/GenBank/DDBJ databases">
        <title>Pedobacter sp. AR-2-6 sp. nov., isolated from Arctic soil.</title>
        <authorList>
            <person name="Dahal R.H."/>
            <person name="Kim D.-U."/>
        </authorList>
    </citation>
    <scope>NUCLEOTIDE SEQUENCE [LARGE SCALE GENOMIC DNA]</scope>
    <source>
        <strain evidence="8 9">AR-2-6</strain>
    </source>
</reference>
<dbReference type="Pfam" id="PF14322">
    <property type="entry name" value="SusD-like_3"/>
    <property type="match status" value="1"/>
</dbReference>
<keyword evidence="9" id="KW-1185">Reference proteome</keyword>
<evidence type="ECO:0000256" key="4">
    <source>
        <dbReference type="ARBA" id="ARBA00023136"/>
    </source>
</evidence>
<keyword evidence="3" id="KW-0732">Signal</keyword>
<dbReference type="RefSeq" id="WP_136877530.1">
    <property type="nucleotide sequence ID" value="NZ_SWBO01000007.1"/>
</dbReference>
<dbReference type="OrthoDB" id="630434at2"/>
<accession>A0A4U1C5D8</accession>
<evidence type="ECO:0000259" key="7">
    <source>
        <dbReference type="Pfam" id="PF14322"/>
    </source>
</evidence>
<dbReference type="Proteomes" id="UP000310477">
    <property type="component" value="Unassembled WGS sequence"/>
</dbReference>
<organism evidence="8 9">
    <name type="scientific">Pedobacter cryotolerans</name>
    <dbReference type="NCBI Taxonomy" id="2571270"/>
    <lineage>
        <taxon>Bacteria</taxon>
        <taxon>Pseudomonadati</taxon>
        <taxon>Bacteroidota</taxon>
        <taxon>Sphingobacteriia</taxon>
        <taxon>Sphingobacteriales</taxon>
        <taxon>Sphingobacteriaceae</taxon>
        <taxon>Pedobacter</taxon>
    </lineage>
</organism>
<comment type="similarity">
    <text evidence="2">Belongs to the SusD family.</text>
</comment>
<dbReference type="Gene3D" id="1.25.40.390">
    <property type="match status" value="1"/>
</dbReference>
<feature type="domain" description="RagB/SusD" evidence="6">
    <location>
        <begin position="327"/>
        <end position="416"/>
    </location>
</feature>
<protein>
    <submittedName>
        <fullName evidence="8">RagB/SusD family nutrient uptake outer membrane protein</fullName>
    </submittedName>
</protein>
<name>A0A4U1C5D8_9SPHI</name>
<dbReference type="PROSITE" id="PS51257">
    <property type="entry name" value="PROKAR_LIPOPROTEIN"/>
    <property type="match status" value="1"/>
</dbReference>
<dbReference type="GO" id="GO:0009279">
    <property type="term" value="C:cell outer membrane"/>
    <property type="evidence" value="ECO:0007669"/>
    <property type="project" value="UniProtKB-SubCell"/>
</dbReference>
<evidence type="ECO:0000313" key="9">
    <source>
        <dbReference type="Proteomes" id="UP000310477"/>
    </source>
</evidence>
<dbReference type="Gene3D" id="1.25.40.900">
    <property type="match status" value="1"/>
</dbReference>
<keyword evidence="5" id="KW-0998">Cell outer membrane</keyword>
<comment type="subcellular location">
    <subcellularLocation>
        <location evidence="1">Cell outer membrane</location>
    </subcellularLocation>
</comment>
<evidence type="ECO:0000256" key="5">
    <source>
        <dbReference type="ARBA" id="ARBA00023237"/>
    </source>
</evidence>
<dbReference type="EMBL" id="SWBO01000007">
    <property type="protein sequence ID" value="TKB99410.1"/>
    <property type="molecule type" value="Genomic_DNA"/>
</dbReference>